<dbReference type="PROSITE" id="PS00107">
    <property type="entry name" value="PROTEIN_KINASE_ATP"/>
    <property type="match status" value="1"/>
</dbReference>
<gene>
    <name evidence="11" type="ORF">BZA70DRAFT_244322</name>
</gene>
<dbReference type="SUPFAM" id="SSF56112">
    <property type="entry name" value="Protein kinase-like (PK-like)"/>
    <property type="match status" value="1"/>
</dbReference>
<reference evidence="11 12" key="1">
    <citation type="submission" date="2024-03" db="EMBL/GenBank/DDBJ databases">
        <title>Genome-scale model development and genomic sequencing of the oleaginous clade Lipomyces.</title>
        <authorList>
            <consortium name="Lawrence Berkeley National Laboratory"/>
            <person name="Czajka J.J."/>
            <person name="Han Y."/>
            <person name="Kim J."/>
            <person name="Mondo S.J."/>
            <person name="Hofstad B.A."/>
            <person name="Robles A."/>
            <person name="Haridas S."/>
            <person name="Riley R."/>
            <person name="LaButti K."/>
            <person name="Pangilinan J."/>
            <person name="Andreopoulos W."/>
            <person name="Lipzen A."/>
            <person name="Yan J."/>
            <person name="Wang M."/>
            <person name="Ng V."/>
            <person name="Grigoriev I.V."/>
            <person name="Spatafora J.W."/>
            <person name="Magnuson J.K."/>
            <person name="Baker S.E."/>
            <person name="Pomraning K.R."/>
        </authorList>
    </citation>
    <scope>NUCLEOTIDE SEQUENCE [LARGE SCALE GENOMIC DNA]</scope>
    <source>
        <strain evidence="11 12">Phaff 52-87</strain>
    </source>
</reference>
<evidence type="ECO:0000256" key="4">
    <source>
        <dbReference type="ARBA" id="ARBA00022741"/>
    </source>
</evidence>
<dbReference type="EMBL" id="JBBJBU010000001">
    <property type="protein sequence ID" value="KAK7207865.1"/>
    <property type="molecule type" value="Genomic_DNA"/>
</dbReference>
<dbReference type="Proteomes" id="UP001498771">
    <property type="component" value="Unassembled WGS sequence"/>
</dbReference>
<evidence type="ECO:0000256" key="7">
    <source>
        <dbReference type="ARBA" id="ARBA00047899"/>
    </source>
</evidence>
<keyword evidence="4 9" id="KW-0547">Nucleotide-binding</keyword>
<evidence type="ECO:0000256" key="5">
    <source>
        <dbReference type="ARBA" id="ARBA00022777"/>
    </source>
</evidence>
<dbReference type="InterPro" id="IPR000719">
    <property type="entry name" value="Prot_kinase_dom"/>
</dbReference>
<dbReference type="InterPro" id="IPR008271">
    <property type="entry name" value="Ser/Thr_kinase_AS"/>
</dbReference>
<dbReference type="SMART" id="SM00220">
    <property type="entry name" value="S_TKc"/>
    <property type="match status" value="1"/>
</dbReference>
<comment type="catalytic activity">
    <reaction evidence="8">
        <text>L-seryl-[protein] + ATP = O-phospho-L-seryl-[protein] + ADP + H(+)</text>
        <dbReference type="Rhea" id="RHEA:17989"/>
        <dbReference type="Rhea" id="RHEA-COMP:9863"/>
        <dbReference type="Rhea" id="RHEA-COMP:11604"/>
        <dbReference type="ChEBI" id="CHEBI:15378"/>
        <dbReference type="ChEBI" id="CHEBI:29999"/>
        <dbReference type="ChEBI" id="CHEBI:30616"/>
        <dbReference type="ChEBI" id="CHEBI:83421"/>
        <dbReference type="ChEBI" id="CHEBI:456216"/>
        <dbReference type="EC" id="2.7.11.1"/>
    </reaction>
</comment>
<protein>
    <recommendedName>
        <fullName evidence="1">non-specific serine/threonine protein kinase</fullName>
        <ecNumber evidence="1">2.7.11.1</ecNumber>
    </recommendedName>
</protein>
<dbReference type="InterPro" id="IPR017441">
    <property type="entry name" value="Protein_kinase_ATP_BS"/>
</dbReference>
<dbReference type="GeneID" id="90036119"/>
<proteinExistence type="predicted"/>
<evidence type="ECO:0000256" key="9">
    <source>
        <dbReference type="PROSITE-ProRule" id="PRU10141"/>
    </source>
</evidence>
<keyword evidence="6 9" id="KW-0067">ATP-binding</keyword>
<dbReference type="GO" id="GO:0016301">
    <property type="term" value="F:kinase activity"/>
    <property type="evidence" value="ECO:0007669"/>
    <property type="project" value="UniProtKB-KW"/>
</dbReference>
<dbReference type="EC" id="2.7.11.1" evidence="1"/>
<dbReference type="PROSITE" id="PS50011">
    <property type="entry name" value="PROTEIN_KINASE_DOM"/>
    <property type="match status" value="1"/>
</dbReference>
<keyword evidence="2" id="KW-0723">Serine/threonine-protein kinase</keyword>
<evidence type="ECO:0000256" key="1">
    <source>
        <dbReference type="ARBA" id="ARBA00012513"/>
    </source>
</evidence>
<evidence type="ECO:0000313" key="11">
    <source>
        <dbReference type="EMBL" id="KAK7207865.1"/>
    </source>
</evidence>
<dbReference type="PROSITE" id="PS00108">
    <property type="entry name" value="PROTEIN_KINASE_ST"/>
    <property type="match status" value="1"/>
</dbReference>
<dbReference type="PANTHER" id="PTHR43895:SF32">
    <property type="entry name" value="SERINE_THREONINE-PROTEIN KINASE CHK1"/>
    <property type="match status" value="1"/>
</dbReference>
<evidence type="ECO:0000256" key="6">
    <source>
        <dbReference type="ARBA" id="ARBA00022840"/>
    </source>
</evidence>
<feature type="domain" description="Protein kinase" evidence="10">
    <location>
        <begin position="13"/>
        <end position="278"/>
    </location>
</feature>
<evidence type="ECO:0000256" key="2">
    <source>
        <dbReference type="ARBA" id="ARBA00022527"/>
    </source>
</evidence>
<dbReference type="InterPro" id="IPR011009">
    <property type="entry name" value="Kinase-like_dom_sf"/>
</dbReference>
<comment type="caution">
    <text evidence="11">The sequence shown here is derived from an EMBL/GenBank/DDBJ whole genome shotgun (WGS) entry which is preliminary data.</text>
</comment>
<dbReference type="PANTHER" id="PTHR43895">
    <property type="entry name" value="CALCIUM/CALMODULIN-DEPENDENT PROTEIN KINASE KINASE-RELATED"/>
    <property type="match status" value="1"/>
</dbReference>
<evidence type="ECO:0000259" key="10">
    <source>
        <dbReference type="PROSITE" id="PS50011"/>
    </source>
</evidence>
<organism evidence="11 12">
    <name type="scientific">Myxozyma melibiosi</name>
    <dbReference type="NCBI Taxonomy" id="54550"/>
    <lineage>
        <taxon>Eukaryota</taxon>
        <taxon>Fungi</taxon>
        <taxon>Dikarya</taxon>
        <taxon>Ascomycota</taxon>
        <taxon>Saccharomycotina</taxon>
        <taxon>Lipomycetes</taxon>
        <taxon>Lipomycetales</taxon>
        <taxon>Lipomycetaceae</taxon>
        <taxon>Myxozyma</taxon>
    </lineage>
</organism>
<comment type="catalytic activity">
    <reaction evidence="7">
        <text>L-threonyl-[protein] + ATP = O-phospho-L-threonyl-[protein] + ADP + H(+)</text>
        <dbReference type="Rhea" id="RHEA:46608"/>
        <dbReference type="Rhea" id="RHEA-COMP:11060"/>
        <dbReference type="Rhea" id="RHEA-COMP:11605"/>
        <dbReference type="ChEBI" id="CHEBI:15378"/>
        <dbReference type="ChEBI" id="CHEBI:30013"/>
        <dbReference type="ChEBI" id="CHEBI:30616"/>
        <dbReference type="ChEBI" id="CHEBI:61977"/>
        <dbReference type="ChEBI" id="CHEBI:456216"/>
        <dbReference type="EC" id="2.7.11.1"/>
    </reaction>
</comment>
<feature type="binding site" evidence="9">
    <location>
        <position position="39"/>
    </location>
    <ligand>
        <name>ATP</name>
        <dbReference type="ChEBI" id="CHEBI:30616"/>
    </ligand>
</feature>
<keyword evidence="3" id="KW-0808">Transferase</keyword>
<evidence type="ECO:0000313" key="12">
    <source>
        <dbReference type="Proteomes" id="UP001498771"/>
    </source>
</evidence>
<keyword evidence="5 11" id="KW-0418">Kinase</keyword>
<keyword evidence="12" id="KW-1185">Reference proteome</keyword>
<evidence type="ECO:0000256" key="3">
    <source>
        <dbReference type="ARBA" id="ARBA00022679"/>
    </source>
</evidence>
<sequence>MNWDSEPLPDVTFHVGRLLGRGSFAKVYLCGSSNSFAVKFVHKENARALAGLNSKAIKNEGLFQKFCSNHRNILSCGYTGEDERWIWFVLDVAGGGDLFNFIEADVGVHMDVAHMFFKQLVGAVEYIHSKGIAHRDIKPENILLDINGNLLLSDFGLATIFRRHGRTKKSSTVCGSAPYVAPEIIAQNGSYELEPVDIWSCGIILFALLTGCTPWGFPGDRDVCYRQYITRAKHPEFLQKAYPWKNIDKEPLSLIVRMLEEDPRKRIKISGIRAHPWFMRKNPLLDVDGSCPSPIKVAEKLLGTLHIDLPGRKTQRPFGRNNLFRPLAVDKSNIMSCSQPTELKARQSSMHAQSQPNFESDNSGEGAFRIDDLAVLQFSQKAKVTNELVTITQKARKFDDLLPRDTLNRFFVHVSMEMLKSYLQGFLLQKGIRQIMENSEEQEHFVFDISLKDRRKCPLSGKVTCSRPQDRSDAFWKYDELIIVKFDRIKGDPLEWRHVFKEAARACVDIICTGDD</sequence>
<dbReference type="Pfam" id="PF00069">
    <property type="entry name" value="Pkinase"/>
    <property type="match status" value="1"/>
</dbReference>
<accession>A0ABR1FDG7</accession>
<name>A0ABR1FDG7_9ASCO</name>
<dbReference type="Gene3D" id="1.10.510.10">
    <property type="entry name" value="Transferase(Phosphotransferase) domain 1"/>
    <property type="match status" value="1"/>
</dbReference>
<evidence type="ECO:0000256" key="8">
    <source>
        <dbReference type="ARBA" id="ARBA00048679"/>
    </source>
</evidence>
<dbReference type="RefSeq" id="XP_064770898.1">
    <property type="nucleotide sequence ID" value="XM_064910607.1"/>
</dbReference>